<dbReference type="OMA" id="YEVYCVP"/>
<keyword evidence="2" id="KW-0963">Cytoplasm</keyword>
<dbReference type="GeneID" id="25336449"/>
<reference evidence="3" key="1">
    <citation type="submission" date="2013-10" db="EMBL/GenBank/DDBJ databases">
        <title>Genomic analysis of the causative agents of coccidiosis in chickens.</title>
        <authorList>
            <person name="Reid A.J."/>
            <person name="Blake D."/>
            <person name="Billington K."/>
            <person name="Browne H."/>
            <person name="Dunn M."/>
            <person name="Hung S."/>
            <person name="Kawahara F."/>
            <person name="Miranda-Saavedra D."/>
            <person name="Mourier T."/>
            <person name="Nagra H."/>
            <person name="Otto T.D."/>
            <person name="Rawlings N."/>
            <person name="Sanchez A."/>
            <person name="Sanders M."/>
            <person name="Subramaniam C."/>
            <person name="Tay Y."/>
            <person name="Dear P."/>
            <person name="Doerig C."/>
            <person name="Gruber A."/>
            <person name="Parkinson J."/>
            <person name="Shirley M."/>
            <person name="Wan K.L."/>
            <person name="Berriman M."/>
            <person name="Tomley F."/>
            <person name="Pain A."/>
        </authorList>
    </citation>
    <scope>NUCLEOTIDE SEQUENCE [LARGE SCALE GENOMIC DNA]</scope>
    <source>
        <strain evidence="3">Weybridge</strain>
    </source>
</reference>
<evidence type="ECO:0000313" key="3">
    <source>
        <dbReference type="EMBL" id="CDJ59745.1"/>
    </source>
</evidence>
<evidence type="ECO:0008006" key="5">
    <source>
        <dbReference type="Google" id="ProtNLM"/>
    </source>
</evidence>
<dbReference type="OrthoDB" id="4977at2759"/>
<sequence length="403" mass="44190">ADSTASDLPESSFETPIGRLKRLQGEVEEMLDFVSSFLVEERVPASDRFEVQLASHQTADIREEKGESNKAKHLGIHHVHYHTRRLPPAAQEALFFGCDPLSLIEELKKLRMQVASVLSDKRTEALVSHVEPVTGMRSGAALLQKHLAAATAELRWKLASQGREATSSFSASPRNAGSPAVTMTAIPSETVASRRGEGRKTAATTAYEVYCVPSLSPMVEQSRITSLERRLAFVENKIGLQKMSLLPHADLFEAALLLELHALQQRRHELDMAAEGLGVSSGATRMEPAKGIPSGSATSSDWQRIEELYDICERWKAPAALLPSVLQRLKLLKGIHQEAGGVAVRLSVLEKQQEELQAWVRRADDAVTQLQKTVLDSVGWAQKTVAQMQQRLAAEEAPGEADS</sequence>
<dbReference type="VEuPathDB" id="ToxoDB:EMWEY_00024630"/>
<dbReference type="InterPro" id="IPR028133">
    <property type="entry name" value="Dynamitin"/>
</dbReference>
<keyword evidence="4" id="KW-1185">Reference proteome</keyword>
<dbReference type="GO" id="GO:0005869">
    <property type="term" value="C:dynactin complex"/>
    <property type="evidence" value="ECO:0007669"/>
    <property type="project" value="InterPro"/>
</dbReference>
<evidence type="ECO:0000313" key="4">
    <source>
        <dbReference type="Proteomes" id="UP000030763"/>
    </source>
</evidence>
<evidence type="ECO:0000256" key="1">
    <source>
        <dbReference type="ARBA" id="ARBA00004496"/>
    </source>
</evidence>
<gene>
    <name evidence="3" type="ORF">EMWEY_00024630</name>
</gene>
<dbReference type="Pfam" id="PF04912">
    <property type="entry name" value="Dynamitin"/>
    <property type="match status" value="1"/>
</dbReference>
<dbReference type="Proteomes" id="UP000030763">
    <property type="component" value="Unassembled WGS sequence"/>
</dbReference>
<comment type="subcellular location">
    <subcellularLocation>
        <location evidence="1">Cytoplasm</location>
    </subcellularLocation>
</comment>
<proteinExistence type="predicted"/>
<feature type="non-terminal residue" evidence="3">
    <location>
        <position position="1"/>
    </location>
</feature>
<dbReference type="EMBL" id="HG720792">
    <property type="protein sequence ID" value="CDJ59745.1"/>
    <property type="molecule type" value="Genomic_DNA"/>
</dbReference>
<protein>
    <recommendedName>
        <fullName evidence="5">Dynactin subunit 2</fullName>
    </recommendedName>
</protein>
<name>U6MDJ0_EIMMA</name>
<reference evidence="3" key="2">
    <citation type="submission" date="2013-10" db="EMBL/GenBank/DDBJ databases">
        <authorList>
            <person name="Aslett M."/>
        </authorList>
    </citation>
    <scope>NUCLEOTIDE SEQUENCE [LARGE SCALE GENOMIC DNA]</scope>
    <source>
        <strain evidence="3">Weybridge</strain>
    </source>
</reference>
<dbReference type="PANTHER" id="PTHR15346">
    <property type="entry name" value="DYNACTIN SUBUNIT"/>
    <property type="match status" value="1"/>
</dbReference>
<dbReference type="RefSeq" id="XP_013336390.1">
    <property type="nucleotide sequence ID" value="XM_013480936.1"/>
</dbReference>
<dbReference type="GO" id="GO:0005737">
    <property type="term" value="C:cytoplasm"/>
    <property type="evidence" value="ECO:0007669"/>
    <property type="project" value="UniProtKB-SubCell"/>
</dbReference>
<dbReference type="AlphaFoldDB" id="U6MDJ0"/>
<organism evidence="3 4">
    <name type="scientific">Eimeria maxima</name>
    <name type="common">Coccidian parasite</name>
    <dbReference type="NCBI Taxonomy" id="5804"/>
    <lineage>
        <taxon>Eukaryota</taxon>
        <taxon>Sar</taxon>
        <taxon>Alveolata</taxon>
        <taxon>Apicomplexa</taxon>
        <taxon>Conoidasida</taxon>
        <taxon>Coccidia</taxon>
        <taxon>Eucoccidiorida</taxon>
        <taxon>Eimeriorina</taxon>
        <taxon>Eimeriidae</taxon>
        <taxon>Eimeria</taxon>
    </lineage>
</organism>
<accession>U6MDJ0</accession>
<dbReference type="GO" id="GO:0007017">
    <property type="term" value="P:microtubule-based process"/>
    <property type="evidence" value="ECO:0007669"/>
    <property type="project" value="InterPro"/>
</dbReference>
<evidence type="ECO:0000256" key="2">
    <source>
        <dbReference type="ARBA" id="ARBA00022490"/>
    </source>
</evidence>